<organism evidence="2 3">
    <name type="scientific">Glossina palpalis gambiensis</name>
    <dbReference type="NCBI Taxonomy" id="67801"/>
    <lineage>
        <taxon>Eukaryota</taxon>
        <taxon>Metazoa</taxon>
        <taxon>Ecdysozoa</taxon>
        <taxon>Arthropoda</taxon>
        <taxon>Hexapoda</taxon>
        <taxon>Insecta</taxon>
        <taxon>Pterygota</taxon>
        <taxon>Neoptera</taxon>
        <taxon>Endopterygota</taxon>
        <taxon>Diptera</taxon>
        <taxon>Brachycera</taxon>
        <taxon>Muscomorpha</taxon>
        <taxon>Hippoboscoidea</taxon>
        <taxon>Glossinidae</taxon>
        <taxon>Glossina</taxon>
    </lineage>
</organism>
<sequence length="147" mass="16639">MLEKPEDLNKLYRLSTKRTLRKRANQAKATSMTATTKTARLKLLPLALLLLTTSLLFLVLYDYYITISSTILLVLLQSQGQAISTTITERIVTLEVLSQVRLLILTSLLFMLIYYYYITVAAAMFELHLPQLAATMNSSINSGRHQP</sequence>
<keyword evidence="1" id="KW-0472">Membrane</keyword>
<dbReference type="EnsemblMetazoa" id="GPPI029121-RA">
    <property type="protein sequence ID" value="GPPI029121-PA"/>
    <property type="gene ID" value="GPPI029121"/>
</dbReference>
<accession>A0A1B0BGC3</accession>
<reference evidence="3" key="1">
    <citation type="submission" date="2015-01" db="EMBL/GenBank/DDBJ databases">
        <authorList>
            <person name="Aksoy S."/>
            <person name="Warren W."/>
            <person name="Wilson R.K."/>
        </authorList>
    </citation>
    <scope>NUCLEOTIDE SEQUENCE [LARGE SCALE GENOMIC DNA]</scope>
    <source>
        <strain evidence="3">IAEA</strain>
    </source>
</reference>
<keyword evidence="1" id="KW-0812">Transmembrane</keyword>
<dbReference type="AlphaFoldDB" id="A0A1B0BGC3"/>
<proteinExistence type="predicted"/>
<reference evidence="2" key="2">
    <citation type="submission" date="2020-05" db="UniProtKB">
        <authorList>
            <consortium name="EnsemblMetazoa"/>
        </authorList>
    </citation>
    <scope>IDENTIFICATION</scope>
    <source>
        <strain evidence="2">IAEA</strain>
    </source>
</reference>
<evidence type="ECO:0000313" key="2">
    <source>
        <dbReference type="EnsemblMetazoa" id="GPPI029121-PA"/>
    </source>
</evidence>
<dbReference type="EMBL" id="JXJN01013826">
    <property type="status" value="NOT_ANNOTATED_CDS"/>
    <property type="molecule type" value="Genomic_DNA"/>
</dbReference>
<feature type="transmembrane region" description="Helical" evidence="1">
    <location>
        <begin position="100"/>
        <end position="118"/>
    </location>
</feature>
<protein>
    <submittedName>
        <fullName evidence="2">Uncharacterized protein</fullName>
    </submittedName>
</protein>
<keyword evidence="1" id="KW-1133">Transmembrane helix</keyword>
<dbReference type="VEuPathDB" id="VectorBase:GPPI029121"/>
<dbReference type="Proteomes" id="UP000092460">
    <property type="component" value="Unassembled WGS sequence"/>
</dbReference>
<evidence type="ECO:0000256" key="1">
    <source>
        <dbReference type="SAM" id="Phobius"/>
    </source>
</evidence>
<name>A0A1B0BGC3_9MUSC</name>
<keyword evidence="3" id="KW-1185">Reference proteome</keyword>
<feature type="transmembrane region" description="Helical" evidence="1">
    <location>
        <begin position="43"/>
        <end position="61"/>
    </location>
</feature>
<evidence type="ECO:0000313" key="3">
    <source>
        <dbReference type="Proteomes" id="UP000092460"/>
    </source>
</evidence>